<accession>A0A6J4L1N6</accession>
<sequence>MRGSVGEKRKKEQRKREKLNRRERKGERKERKEIRVLFVCAAILLILPSCES</sequence>
<feature type="compositionally biased region" description="Basic and acidic residues" evidence="1">
    <location>
        <begin position="1"/>
        <end position="10"/>
    </location>
</feature>
<dbReference type="EMBL" id="CADCTQ010000576">
    <property type="protein sequence ID" value="CAA9321445.1"/>
    <property type="molecule type" value="Genomic_DNA"/>
</dbReference>
<feature type="region of interest" description="Disordered" evidence="1">
    <location>
        <begin position="1"/>
        <end position="29"/>
    </location>
</feature>
<protein>
    <submittedName>
        <fullName evidence="2">Uncharacterized protein</fullName>
    </submittedName>
</protein>
<evidence type="ECO:0000256" key="1">
    <source>
        <dbReference type="SAM" id="MobiDB-lite"/>
    </source>
</evidence>
<dbReference type="AlphaFoldDB" id="A0A6J4L1N6"/>
<proteinExistence type="predicted"/>
<gene>
    <name evidence="2" type="ORF">AVDCRST_MAG56-6936</name>
</gene>
<feature type="compositionally biased region" description="Basic residues" evidence="1">
    <location>
        <begin position="11"/>
        <end position="23"/>
    </location>
</feature>
<evidence type="ECO:0000313" key="2">
    <source>
        <dbReference type="EMBL" id="CAA9321445.1"/>
    </source>
</evidence>
<name>A0A6J4L1N6_9SPHI</name>
<reference evidence="2" key="1">
    <citation type="submission" date="2020-02" db="EMBL/GenBank/DDBJ databases">
        <authorList>
            <person name="Meier V. D."/>
        </authorList>
    </citation>
    <scope>NUCLEOTIDE SEQUENCE</scope>
    <source>
        <strain evidence="2">AVDCRST_MAG56</strain>
    </source>
</reference>
<organism evidence="2">
    <name type="scientific">uncultured Cytophagales bacterium</name>
    <dbReference type="NCBI Taxonomy" id="158755"/>
    <lineage>
        <taxon>Bacteria</taxon>
        <taxon>Pseudomonadati</taxon>
        <taxon>Bacteroidota</taxon>
        <taxon>Sphingobacteriia</taxon>
        <taxon>Sphingobacteriales</taxon>
        <taxon>environmental samples</taxon>
    </lineage>
</organism>